<dbReference type="InterPro" id="IPR002191">
    <property type="entry name" value="Bac_export_3"/>
</dbReference>
<dbReference type="Pfam" id="PF01313">
    <property type="entry name" value="Bac_export_3"/>
    <property type="match status" value="1"/>
</dbReference>
<sequence>MNEADALDIVQAAIWTIIIGAGPAVAAAMLVGIGIALLQALTQVQEMTLTFIPKILAIFVVIALTGSFTGAQIFAFTEQVYGRITTGF</sequence>
<dbReference type="AlphaFoldDB" id="A0AAC9NZG6"/>
<reference evidence="10 11" key="1">
    <citation type="submission" date="2016-11" db="EMBL/GenBank/DDBJ databases">
        <title>Complete genome sequence of the aerobically denitrifying bacterium Chelatococcus daeguensis TAD1.</title>
        <authorList>
            <person name="Yang Y."/>
            <person name="Huang S."/>
            <person name="Lin E."/>
        </authorList>
    </citation>
    <scope>NUCLEOTIDE SEQUENCE [LARGE SCALE GENOMIC DNA]</scope>
    <source>
        <strain evidence="10 11">TAD1</strain>
    </source>
</reference>
<feature type="transmembrane region" description="Helical" evidence="9">
    <location>
        <begin position="12"/>
        <end position="39"/>
    </location>
</feature>
<keyword evidence="11" id="KW-1185">Reference proteome</keyword>
<dbReference type="GO" id="GO:0044780">
    <property type="term" value="P:bacterial-type flagellum assembly"/>
    <property type="evidence" value="ECO:0007669"/>
    <property type="project" value="InterPro"/>
</dbReference>
<keyword evidence="8 9" id="KW-0975">Bacterial flagellum</keyword>
<keyword evidence="6 9" id="KW-1133">Transmembrane helix</keyword>
<dbReference type="GO" id="GO:0009306">
    <property type="term" value="P:protein secretion"/>
    <property type="evidence" value="ECO:0007669"/>
    <property type="project" value="InterPro"/>
</dbReference>
<dbReference type="PIRSF" id="PIRSF004669">
    <property type="entry name" value="FliQ"/>
    <property type="match status" value="1"/>
</dbReference>
<accession>A0AAC9NZG6</accession>
<evidence type="ECO:0000256" key="1">
    <source>
        <dbReference type="ARBA" id="ARBA00004651"/>
    </source>
</evidence>
<evidence type="ECO:0000256" key="9">
    <source>
        <dbReference type="RuleBase" id="RU364090"/>
    </source>
</evidence>
<dbReference type="GO" id="GO:0005886">
    <property type="term" value="C:plasma membrane"/>
    <property type="evidence" value="ECO:0007669"/>
    <property type="project" value="UniProtKB-SubCell"/>
</dbReference>
<keyword evidence="7 9" id="KW-0472">Membrane</keyword>
<comment type="similarity">
    <text evidence="2 9">Belongs to the FliQ/MopD/SpaQ family.</text>
</comment>
<dbReference type="PANTHER" id="PTHR34040:SF2">
    <property type="entry name" value="FLAGELLAR BIOSYNTHETIC PROTEIN FLIQ"/>
    <property type="match status" value="1"/>
</dbReference>
<dbReference type="PANTHER" id="PTHR34040">
    <property type="entry name" value="FLAGELLAR BIOSYNTHETIC PROTEIN FLIQ"/>
    <property type="match status" value="1"/>
</dbReference>
<keyword evidence="4 9" id="KW-1003">Cell membrane</keyword>
<evidence type="ECO:0000256" key="2">
    <source>
        <dbReference type="ARBA" id="ARBA00006156"/>
    </source>
</evidence>
<gene>
    <name evidence="9" type="primary">fliQ</name>
    <name evidence="10" type="ORF">BOQ54_14925</name>
</gene>
<dbReference type="RefSeq" id="WP_055457834.1">
    <property type="nucleotide sequence ID" value="NZ_CP018095.1"/>
</dbReference>
<evidence type="ECO:0000256" key="7">
    <source>
        <dbReference type="ARBA" id="ARBA00023136"/>
    </source>
</evidence>
<name>A0AAC9NZG6_9HYPH</name>
<evidence type="ECO:0000313" key="10">
    <source>
        <dbReference type="EMBL" id="APF38452.1"/>
    </source>
</evidence>
<dbReference type="InterPro" id="IPR006305">
    <property type="entry name" value="FliQ"/>
</dbReference>
<evidence type="ECO:0000313" key="11">
    <source>
        <dbReference type="Proteomes" id="UP000182703"/>
    </source>
</evidence>
<evidence type="ECO:0000256" key="8">
    <source>
        <dbReference type="ARBA" id="ARBA00023143"/>
    </source>
</evidence>
<evidence type="ECO:0000256" key="6">
    <source>
        <dbReference type="ARBA" id="ARBA00022989"/>
    </source>
</evidence>
<protein>
    <recommendedName>
        <fullName evidence="3 9">Flagellar biosynthetic protein FliQ</fullName>
    </recommendedName>
</protein>
<dbReference type="EMBL" id="CP018095">
    <property type="protein sequence ID" value="APF38452.1"/>
    <property type="molecule type" value="Genomic_DNA"/>
</dbReference>
<keyword evidence="10" id="KW-0282">Flagellum</keyword>
<proteinExistence type="inferred from homology"/>
<dbReference type="GO" id="GO:0009425">
    <property type="term" value="C:bacterial-type flagellum basal body"/>
    <property type="evidence" value="ECO:0007669"/>
    <property type="project" value="UniProtKB-SubCell"/>
</dbReference>
<evidence type="ECO:0000256" key="5">
    <source>
        <dbReference type="ARBA" id="ARBA00022692"/>
    </source>
</evidence>
<keyword evidence="10" id="KW-0969">Cilium</keyword>
<dbReference type="PRINTS" id="PR00952">
    <property type="entry name" value="TYPE3IMQPROT"/>
</dbReference>
<dbReference type="KEGG" id="cdq:BOQ54_14925"/>
<organism evidence="10 11">
    <name type="scientific">Chelatococcus daeguensis</name>
    <dbReference type="NCBI Taxonomy" id="444444"/>
    <lineage>
        <taxon>Bacteria</taxon>
        <taxon>Pseudomonadati</taxon>
        <taxon>Pseudomonadota</taxon>
        <taxon>Alphaproteobacteria</taxon>
        <taxon>Hyphomicrobiales</taxon>
        <taxon>Chelatococcaceae</taxon>
        <taxon>Chelatococcus</taxon>
    </lineage>
</organism>
<feature type="transmembrane region" description="Helical" evidence="9">
    <location>
        <begin position="51"/>
        <end position="75"/>
    </location>
</feature>
<evidence type="ECO:0000256" key="4">
    <source>
        <dbReference type="ARBA" id="ARBA00022475"/>
    </source>
</evidence>
<comment type="subcellular location">
    <subcellularLocation>
        <location evidence="1 9">Cell membrane</location>
        <topology evidence="1">Multi-pass membrane protein</topology>
    </subcellularLocation>
    <subcellularLocation>
        <location evidence="9">Bacterial flagellum basal body</location>
    </subcellularLocation>
</comment>
<keyword evidence="10" id="KW-0966">Cell projection</keyword>
<dbReference type="NCBIfam" id="NF004671">
    <property type="entry name" value="PRK06010.1"/>
    <property type="match status" value="1"/>
</dbReference>
<dbReference type="NCBIfam" id="TIGR01402">
    <property type="entry name" value="fliQ"/>
    <property type="match status" value="1"/>
</dbReference>
<keyword evidence="5 9" id="KW-0812">Transmembrane</keyword>
<comment type="function">
    <text evidence="9">Role in flagellar biosynthesis.</text>
</comment>
<evidence type="ECO:0000256" key="3">
    <source>
        <dbReference type="ARBA" id="ARBA00021718"/>
    </source>
</evidence>
<dbReference type="Proteomes" id="UP000182703">
    <property type="component" value="Chromosome"/>
</dbReference>